<dbReference type="PANTHER" id="PTHR12080:SF55">
    <property type="entry name" value="LYMPHOCYTE FUNCTION-ASSOCIATED ANTIGEN 3"/>
    <property type="match status" value="1"/>
</dbReference>
<keyword evidence="3 6" id="KW-0472">Membrane</keyword>
<dbReference type="GO" id="GO:0005102">
    <property type="term" value="F:signaling receptor binding"/>
    <property type="evidence" value="ECO:0007669"/>
    <property type="project" value="TreeGrafter"/>
</dbReference>
<feature type="transmembrane region" description="Helical" evidence="6">
    <location>
        <begin position="313"/>
        <end position="332"/>
    </location>
</feature>
<dbReference type="GeneTree" id="ENSGT01030000238148"/>
<dbReference type="InterPro" id="IPR015631">
    <property type="entry name" value="CD2/SLAM_rcpt"/>
</dbReference>
<evidence type="ECO:0000256" key="4">
    <source>
        <dbReference type="ARBA" id="ARBA00023180"/>
    </source>
</evidence>
<evidence type="ECO:0000256" key="3">
    <source>
        <dbReference type="ARBA" id="ARBA00023136"/>
    </source>
</evidence>
<evidence type="ECO:0000256" key="6">
    <source>
        <dbReference type="SAM" id="Phobius"/>
    </source>
</evidence>
<dbReference type="GO" id="GO:0009986">
    <property type="term" value="C:cell surface"/>
    <property type="evidence" value="ECO:0007669"/>
    <property type="project" value="TreeGrafter"/>
</dbReference>
<evidence type="ECO:0008006" key="9">
    <source>
        <dbReference type="Google" id="ProtNLM"/>
    </source>
</evidence>
<comment type="subcellular location">
    <subcellularLocation>
        <location evidence="1">Membrane</location>
    </subcellularLocation>
</comment>
<name>A0A8D0BH53_SALMN</name>
<keyword evidence="6" id="KW-0812">Transmembrane</keyword>
<feature type="region of interest" description="Disordered" evidence="5">
    <location>
        <begin position="342"/>
        <end position="376"/>
    </location>
</feature>
<sequence length="376" mass="42060">MYRGRINRRRLSSTTFQLPSVSAGRPTFAAAPPAARLLWKEKKPRKEPSSSSSSCLLLLPLRTTSVRGGGDRRMLLLALLCLFAGAKFVLCAPEECAHKVGIEGGDIVLSSGIVTEGNLDEISFKKEGNKVAEWDPYLNYTYYSSMVNRSEIDIHSGHLTIRNLSQNDTGNYMVEVTIAGKIKVTCFVLEVLVPLEPPDLHCEVVSGTIKVNCTPTIQDLRLKYDWHYVKMEEIEHPDQLVIQRNNTNLSRNITCVITLNKLNASNFISLSTCVSKDIHWEKTEEEEEKQHEGQKSVYMLRDSANSGNRARTITLVLFILFVGCAIGVFIFYKKGYFKRCNTSAKPSDSSVDREVGNPLNAENSDETENSANTNRD</sequence>
<dbReference type="Gene3D" id="2.60.40.10">
    <property type="entry name" value="Immunoglobulins"/>
    <property type="match status" value="1"/>
</dbReference>
<dbReference type="Ensembl" id="ENSSMRT00000006980.1">
    <property type="protein sequence ID" value="ENSSMRP00000005972.1"/>
    <property type="gene ID" value="ENSSMRG00000004792.1"/>
</dbReference>
<accession>A0A8D0BH53</accession>
<organism evidence="7 8">
    <name type="scientific">Salvator merianae</name>
    <name type="common">Argentine black and white tegu</name>
    <name type="synonym">Tupinambis merianae</name>
    <dbReference type="NCBI Taxonomy" id="96440"/>
    <lineage>
        <taxon>Eukaryota</taxon>
        <taxon>Metazoa</taxon>
        <taxon>Chordata</taxon>
        <taxon>Craniata</taxon>
        <taxon>Vertebrata</taxon>
        <taxon>Euteleostomi</taxon>
        <taxon>Lepidosauria</taxon>
        <taxon>Squamata</taxon>
        <taxon>Bifurcata</taxon>
        <taxon>Unidentata</taxon>
        <taxon>Episquamata</taxon>
        <taxon>Laterata</taxon>
        <taxon>Teiioidea</taxon>
        <taxon>Teiidae</taxon>
        <taxon>Salvator</taxon>
    </lineage>
</organism>
<dbReference type="InterPro" id="IPR013783">
    <property type="entry name" value="Ig-like_fold"/>
</dbReference>
<dbReference type="Proteomes" id="UP000694421">
    <property type="component" value="Unplaced"/>
</dbReference>
<dbReference type="AlphaFoldDB" id="A0A8D0BH53"/>
<protein>
    <recommendedName>
        <fullName evidence="9">Immunoglobulin subtype domain-containing protein</fullName>
    </recommendedName>
</protein>
<reference evidence="7" key="1">
    <citation type="submission" date="2025-08" db="UniProtKB">
        <authorList>
            <consortium name="Ensembl"/>
        </authorList>
    </citation>
    <scope>IDENTIFICATION</scope>
</reference>
<keyword evidence="2" id="KW-0732">Signal</keyword>
<dbReference type="GO" id="GO:0016020">
    <property type="term" value="C:membrane"/>
    <property type="evidence" value="ECO:0007669"/>
    <property type="project" value="UniProtKB-SubCell"/>
</dbReference>
<keyword evidence="4" id="KW-0325">Glycoprotein</keyword>
<keyword evidence="8" id="KW-1185">Reference proteome</keyword>
<evidence type="ECO:0000313" key="8">
    <source>
        <dbReference type="Proteomes" id="UP000694421"/>
    </source>
</evidence>
<dbReference type="PANTHER" id="PTHR12080">
    <property type="entry name" value="SIGNALING LYMPHOCYTIC ACTIVATION MOLECULE"/>
    <property type="match status" value="1"/>
</dbReference>
<evidence type="ECO:0000256" key="2">
    <source>
        <dbReference type="ARBA" id="ARBA00022729"/>
    </source>
</evidence>
<reference evidence="7" key="2">
    <citation type="submission" date="2025-09" db="UniProtKB">
        <authorList>
            <consortium name="Ensembl"/>
        </authorList>
    </citation>
    <scope>IDENTIFICATION</scope>
</reference>
<evidence type="ECO:0000256" key="1">
    <source>
        <dbReference type="ARBA" id="ARBA00004370"/>
    </source>
</evidence>
<dbReference type="SUPFAM" id="SSF48726">
    <property type="entry name" value="Immunoglobulin"/>
    <property type="match status" value="1"/>
</dbReference>
<evidence type="ECO:0000256" key="5">
    <source>
        <dbReference type="SAM" id="MobiDB-lite"/>
    </source>
</evidence>
<keyword evidence="6" id="KW-1133">Transmembrane helix</keyword>
<dbReference type="InterPro" id="IPR036179">
    <property type="entry name" value="Ig-like_dom_sf"/>
</dbReference>
<evidence type="ECO:0000313" key="7">
    <source>
        <dbReference type="Ensembl" id="ENSSMRP00000005972.1"/>
    </source>
</evidence>
<proteinExistence type="predicted"/>